<dbReference type="InterPro" id="IPR048535">
    <property type="entry name" value="RRN6_beta-prop"/>
</dbReference>
<feature type="compositionally biased region" description="Basic and acidic residues" evidence="1">
    <location>
        <begin position="924"/>
        <end position="942"/>
    </location>
</feature>
<feature type="domain" description="RRN6 beta-propeller" evidence="2">
    <location>
        <begin position="107"/>
        <end position="474"/>
    </location>
</feature>
<gene>
    <name evidence="5" type="ORF">B0J11DRAFT_539318</name>
</gene>
<dbReference type="GO" id="GO:0001163">
    <property type="term" value="F:RNA polymerase I transcription regulatory region sequence-specific DNA binding"/>
    <property type="evidence" value="ECO:0007669"/>
    <property type="project" value="TreeGrafter"/>
</dbReference>
<dbReference type="InterPro" id="IPR019350">
    <property type="entry name" value="RNA_pol_I-sp_TIF_RRN6-like"/>
</dbReference>
<feature type="compositionally biased region" description="Basic residues" evidence="1">
    <location>
        <begin position="1002"/>
        <end position="1021"/>
    </location>
</feature>
<dbReference type="Proteomes" id="UP000700596">
    <property type="component" value="Unassembled WGS sequence"/>
</dbReference>
<feature type="domain" description="RRN6 K-rich C-terminal" evidence="3">
    <location>
        <begin position="866"/>
        <end position="1021"/>
    </location>
</feature>
<reference evidence="5" key="1">
    <citation type="journal article" date="2021" name="Nat. Commun.">
        <title>Genetic determinants of endophytism in the Arabidopsis root mycobiome.</title>
        <authorList>
            <person name="Mesny F."/>
            <person name="Miyauchi S."/>
            <person name="Thiergart T."/>
            <person name="Pickel B."/>
            <person name="Atanasova L."/>
            <person name="Karlsson M."/>
            <person name="Huettel B."/>
            <person name="Barry K.W."/>
            <person name="Haridas S."/>
            <person name="Chen C."/>
            <person name="Bauer D."/>
            <person name="Andreopoulos W."/>
            <person name="Pangilinan J."/>
            <person name="LaButti K."/>
            <person name="Riley R."/>
            <person name="Lipzen A."/>
            <person name="Clum A."/>
            <person name="Drula E."/>
            <person name="Henrissat B."/>
            <person name="Kohler A."/>
            <person name="Grigoriev I.V."/>
            <person name="Martin F.M."/>
            <person name="Hacquard S."/>
        </authorList>
    </citation>
    <scope>NUCLEOTIDE SEQUENCE</scope>
    <source>
        <strain evidence="5">MPI-CAGE-CH-0243</strain>
    </source>
</reference>
<organism evidence="5 6">
    <name type="scientific">Dendryphion nanum</name>
    <dbReference type="NCBI Taxonomy" id="256645"/>
    <lineage>
        <taxon>Eukaryota</taxon>
        <taxon>Fungi</taxon>
        <taxon>Dikarya</taxon>
        <taxon>Ascomycota</taxon>
        <taxon>Pezizomycotina</taxon>
        <taxon>Dothideomycetes</taxon>
        <taxon>Pleosporomycetidae</taxon>
        <taxon>Pleosporales</taxon>
        <taxon>Torulaceae</taxon>
        <taxon>Dendryphion</taxon>
    </lineage>
</organism>
<keyword evidence="5" id="KW-0648">Protein biosynthesis</keyword>
<evidence type="ECO:0000313" key="5">
    <source>
        <dbReference type="EMBL" id="KAH7116144.1"/>
    </source>
</evidence>
<feature type="compositionally biased region" description="Polar residues" evidence="1">
    <location>
        <begin position="829"/>
        <end position="848"/>
    </location>
</feature>
<evidence type="ECO:0000259" key="4">
    <source>
        <dbReference type="Pfam" id="PF20640"/>
    </source>
</evidence>
<evidence type="ECO:0000313" key="6">
    <source>
        <dbReference type="Proteomes" id="UP000700596"/>
    </source>
</evidence>
<evidence type="ECO:0000259" key="3">
    <source>
        <dbReference type="Pfam" id="PF20639"/>
    </source>
</evidence>
<feature type="domain" description="RRN6 helical bundle" evidence="4">
    <location>
        <begin position="574"/>
        <end position="769"/>
    </location>
</feature>
<comment type="caution">
    <text evidence="5">The sequence shown here is derived from an EMBL/GenBank/DDBJ whole genome shotgun (WGS) entry which is preliminary data.</text>
</comment>
<dbReference type="InterPro" id="IPR048537">
    <property type="entry name" value="RRN6_HB"/>
</dbReference>
<protein>
    <submittedName>
        <fullName evidence="5">RNA polymerase I-specific transcription initiation factor RRN6-like protein</fullName>
    </submittedName>
</protein>
<dbReference type="GO" id="GO:0003743">
    <property type="term" value="F:translation initiation factor activity"/>
    <property type="evidence" value="ECO:0007669"/>
    <property type="project" value="UniProtKB-KW"/>
</dbReference>
<keyword evidence="6" id="KW-1185">Reference proteome</keyword>
<feature type="region of interest" description="Disordered" evidence="1">
    <location>
        <begin position="777"/>
        <end position="850"/>
    </location>
</feature>
<sequence>MANPSLTLSYGHFGQAVYDLDSSVWAFDRSTVSSAGLRQLGNWKTLISPATTVDQGSGSSSQRNTRDTQLAAKTLSLSNPDLFPSLSSLPEQARISAAIVSTTETYNPAIGSLLTFGSFTADGRWRHVQRVAALPHGESGSMIRLVALVKEKTGWEFDKNTWLQGYSLAGGESGYWVEDGAPVLELCFAQGEDRRSFLAARYPSRTVLFRPFHTGNRKPTMRPQHYELPPSRIDANAIAHIDMQETGGAAHAHVTFNPEYQRQMGLIDRLGNWSVWDIDGGYKEGSKYKLTLTTVGTITPIEHASNMEEGTSEPLEDGWARMLWVGNVNTIFVCTRRQAAIYDIRGEKPKRLHCASLTSPRSADWILDVHRPPERNTQFLIITSTHILLMGVQCISDIPNNDTEDCGAHILLSVVHSRGLEDITLQCSITVVNEEMILLLYSRLNTLVTLYRLQHHETSPYLPHASCDPISLYIDDSLITRNPGDARIAALQLSYLKFSGRNSTEKGGPGAKYQTSNVQFYQLSAMLSDLSVHQTILYSSPASNVQNQLDIEPFAWRKIARPHLGVIAGQDLVDVEDDFIVADGLEAATEPKLARPQRRTLVPKIMTGTQQPYRPVDYQFLYEIVLNPESASSDIGATSIRPEPISDIVKRVETFIEHVELKNIPRETIMELARSGIEVPDIDQACSQLQGLLSMEKVDDSSAELQFITGRRSLNLSAADDQTPMISSLYDDMLENWIGPLPRDLPVQIRQAKERLARQIAAEVMLSSVRLRTELPQPGLVPGASQDSGVALPILPSRKPRNSFVQPEEVSSQPPPASSWSEPSASTPLDTQSPSNRTRSTRSISGLTQHLKFSRPLPTITTNVGKILTHWEFGTDPDTYDWEAMTRLDEIEDEEILEGDEELSQKEREKERQKLKQKQKRKAERLLKRQRRERDMETRRIDSLPILGREAGGMRSSPGPTVGMATSSQTQGGSHSQSQGQPFGLGAGTFGIVQSQVEPGRHGSRPVLNKKKKGKGRMSGF</sequence>
<dbReference type="PANTHER" id="PTHR28221:SF2">
    <property type="entry name" value="RNA POLYMERASE I-SPECIFIC TRANSCRIPTION INITIATION FACTOR RRN6"/>
    <property type="match status" value="1"/>
</dbReference>
<dbReference type="Pfam" id="PF20640">
    <property type="entry name" value="Rrn6_HB"/>
    <property type="match status" value="1"/>
</dbReference>
<evidence type="ECO:0000259" key="2">
    <source>
        <dbReference type="Pfam" id="PF10214"/>
    </source>
</evidence>
<dbReference type="GO" id="GO:0042790">
    <property type="term" value="P:nucleolar large rRNA transcription by RNA polymerase I"/>
    <property type="evidence" value="ECO:0007669"/>
    <property type="project" value="TreeGrafter"/>
</dbReference>
<dbReference type="GO" id="GO:0001179">
    <property type="term" value="F:RNA polymerase I general transcription initiation factor binding"/>
    <property type="evidence" value="ECO:0007669"/>
    <property type="project" value="TreeGrafter"/>
</dbReference>
<dbReference type="EMBL" id="JAGMWT010000015">
    <property type="protein sequence ID" value="KAH7116144.1"/>
    <property type="molecule type" value="Genomic_DNA"/>
</dbReference>
<feature type="compositionally biased region" description="Low complexity" evidence="1">
    <location>
        <begin position="966"/>
        <end position="981"/>
    </location>
</feature>
<accession>A0A9P9DBY3</accession>
<dbReference type="GO" id="GO:0070860">
    <property type="term" value="C:RNA polymerase I core factor complex"/>
    <property type="evidence" value="ECO:0007669"/>
    <property type="project" value="TreeGrafter"/>
</dbReference>
<feature type="region of interest" description="Disordered" evidence="1">
    <location>
        <begin position="893"/>
        <end position="1021"/>
    </location>
</feature>
<dbReference type="AlphaFoldDB" id="A0A9P9DBY3"/>
<dbReference type="Pfam" id="PF10214">
    <property type="entry name" value="Rrn6_beta-prop"/>
    <property type="match status" value="1"/>
</dbReference>
<proteinExistence type="predicted"/>
<feature type="compositionally biased region" description="Low complexity" evidence="1">
    <location>
        <begin position="818"/>
        <end position="828"/>
    </location>
</feature>
<feature type="compositionally biased region" description="Basic and acidic residues" evidence="1">
    <location>
        <begin position="903"/>
        <end position="914"/>
    </location>
</feature>
<name>A0A9P9DBY3_9PLEO</name>
<dbReference type="OrthoDB" id="4090074at2759"/>
<keyword evidence="5" id="KW-0396">Initiation factor</keyword>
<feature type="compositionally biased region" description="Acidic residues" evidence="1">
    <location>
        <begin position="893"/>
        <end position="902"/>
    </location>
</feature>
<evidence type="ECO:0000256" key="1">
    <source>
        <dbReference type="SAM" id="MobiDB-lite"/>
    </source>
</evidence>
<dbReference type="InterPro" id="IPR048536">
    <property type="entry name" value="Rrn6_K-rich"/>
</dbReference>
<dbReference type="Pfam" id="PF20639">
    <property type="entry name" value="Rrn6_K-rich"/>
    <property type="match status" value="1"/>
</dbReference>
<dbReference type="PANTHER" id="PTHR28221">
    <property type="entry name" value="RNA POLYMERASE I-SPECIFIC TRANSCRIPTION INITIATION FACTOR RRN6"/>
    <property type="match status" value="1"/>
</dbReference>